<dbReference type="Pfam" id="PF25011">
    <property type="entry name" value="VSR_TRX"/>
    <property type="match status" value="1"/>
</dbReference>
<dbReference type="EMBL" id="CP151504">
    <property type="protein sequence ID" value="WZN61407.1"/>
    <property type="molecule type" value="Genomic_DNA"/>
</dbReference>
<keyword evidence="9" id="KW-1015">Disulfide bond</keyword>
<evidence type="ECO:0000256" key="10">
    <source>
        <dbReference type="ARBA" id="ARBA00023180"/>
    </source>
</evidence>
<evidence type="ECO:0000259" key="14">
    <source>
        <dbReference type="Pfam" id="PF02225"/>
    </source>
</evidence>
<comment type="subcellular location">
    <subcellularLocation>
        <location evidence="11">Endomembrane system</location>
        <topology evidence="11">Single-pass membrane protein</topology>
    </subcellularLocation>
    <subcellularLocation>
        <location evidence="1">Membrane</location>
        <topology evidence="1">Single-pass type I membrane protein</topology>
    </subcellularLocation>
</comment>
<evidence type="ECO:0000313" key="16">
    <source>
        <dbReference type="EMBL" id="WZN61407.1"/>
    </source>
</evidence>
<evidence type="ECO:0000256" key="5">
    <source>
        <dbReference type="ARBA" id="ARBA00022737"/>
    </source>
</evidence>
<keyword evidence="10" id="KW-0325">Glycoprotein</keyword>
<dbReference type="AlphaFoldDB" id="A0AAX4P4Z4"/>
<keyword evidence="16" id="KW-0675">Receptor</keyword>
<proteinExistence type="predicted"/>
<dbReference type="PANTHER" id="PTHR22702:SF1">
    <property type="entry name" value="PROTEASE-ASSOCIATED DOMAIN-CONTAINING PROTEIN 1"/>
    <property type="match status" value="1"/>
</dbReference>
<name>A0AAX4P4Z4_9CHLO</name>
<dbReference type="PANTHER" id="PTHR22702">
    <property type="entry name" value="PROTEASE-ASSOCIATED DOMAIN-CONTAINING PROTEIN"/>
    <property type="match status" value="1"/>
</dbReference>
<organism evidence="16 17">
    <name type="scientific">Chloropicon roscoffensis</name>
    <dbReference type="NCBI Taxonomy" id="1461544"/>
    <lineage>
        <taxon>Eukaryota</taxon>
        <taxon>Viridiplantae</taxon>
        <taxon>Chlorophyta</taxon>
        <taxon>Chloropicophyceae</taxon>
        <taxon>Chloropicales</taxon>
        <taxon>Chloropicaceae</taxon>
        <taxon>Chloropicon</taxon>
    </lineage>
</organism>
<evidence type="ECO:0000256" key="12">
    <source>
        <dbReference type="SAM" id="Phobius"/>
    </source>
</evidence>
<evidence type="ECO:0000256" key="7">
    <source>
        <dbReference type="ARBA" id="ARBA00022989"/>
    </source>
</evidence>
<gene>
    <name evidence="16" type="ORF">HKI87_04g29420</name>
</gene>
<evidence type="ECO:0000256" key="9">
    <source>
        <dbReference type="ARBA" id="ARBA00023157"/>
    </source>
</evidence>
<feature type="signal peptide" evidence="13">
    <location>
        <begin position="1"/>
        <end position="29"/>
    </location>
</feature>
<dbReference type="SUPFAM" id="SSF52025">
    <property type="entry name" value="PA domain"/>
    <property type="match status" value="1"/>
</dbReference>
<evidence type="ECO:0000256" key="6">
    <source>
        <dbReference type="ARBA" id="ARBA00022837"/>
    </source>
</evidence>
<feature type="chain" id="PRO_5043892770" evidence="13">
    <location>
        <begin position="30"/>
        <end position="687"/>
    </location>
</feature>
<dbReference type="Pfam" id="PF02225">
    <property type="entry name" value="PA"/>
    <property type="match status" value="1"/>
</dbReference>
<keyword evidence="17" id="KW-1185">Reference proteome</keyword>
<sequence>MSQRGSRSWAFTLLVASLVLAALVVGTESSVIELGEFRIVQPKNQKLNAEVAFANFGRPEYGGDLQGHLAIPFEDVRVLGQTCEELACKYSCESMKARNYTVQNLMGLPAIMLIERGPKDHVCAFYDKAKYAQEAGAKALLVANYDDELFTMTLPEDDDSWSYNLTIPVALMKRTDADKIIQAYDEDPLLIGSMNWTNNIPQGAKVEWEYWISSDDACGVKCEKQKQFAKDFAPIAQILEQNGWTEFTPHYMMWTCPMQYRNTTLCDNLCIEGGEYCAPDPEQDEEAGYDGKDVVIENRRQICIYKQANASGEPWVWWDFVQKFDEECSMTKQSYDEECSERAFLDVGGAKLGGGLAALRSCMASNESIEYLKDEVSAQIKSDVVILPSIVIQGHQYRGALHAGSVLKALCAAFYDDYDNHPDVCTCTSVPDNQLLQCISENGNDVCKHGKAGDLACSANANGITKCVEDFLPPFYKCGCQDGFELVTDNDGNSVCRDINECKTKAQGIDDCTCERCACHNSVGSFKCESNLPNECAKPNNGNCWAATINGKRYSACVDRIAEYKQACEEGKNVTVSTFKMHNCTCPPGFKETSSISYVQKCEPECKGNSVYDYVTGLCVKDASDEETGGGIGAGGLSMTLIAGIIIAVLLIGGIGFGVYRYRIRTYMDKEIRSIMSQYMPLEDNQA</sequence>
<dbReference type="GO" id="GO:0005509">
    <property type="term" value="F:calcium ion binding"/>
    <property type="evidence" value="ECO:0007669"/>
    <property type="project" value="InterPro"/>
</dbReference>
<keyword evidence="2" id="KW-0245">EGF-like domain</keyword>
<feature type="domain" description="Vacuolar sorting receptor thioredoxin-like" evidence="15">
    <location>
        <begin position="206"/>
        <end position="411"/>
    </location>
</feature>
<evidence type="ECO:0000313" key="17">
    <source>
        <dbReference type="Proteomes" id="UP001472866"/>
    </source>
</evidence>
<dbReference type="PROSITE" id="PS01187">
    <property type="entry name" value="EGF_CA"/>
    <property type="match status" value="1"/>
</dbReference>
<dbReference type="Proteomes" id="UP001472866">
    <property type="component" value="Chromosome 04"/>
</dbReference>
<keyword evidence="3 12" id="KW-0812">Transmembrane</keyword>
<dbReference type="InterPro" id="IPR056858">
    <property type="entry name" value="VSR_TRX"/>
</dbReference>
<feature type="domain" description="PA" evidence="14">
    <location>
        <begin position="110"/>
        <end position="180"/>
    </location>
</feature>
<keyword evidence="8 12" id="KW-0472">Membrane</keyword>
<evidence type="ECO:0000256" key="1">
    <source>
        <dbReference type="ARBA" id="ARBA00004479"/>
    </source>
</evidence>
<accession>A0AAX4P4Z4</accession>
<evidence type="ECO:0000256" key="8">
    <source>
        <dbReference type="ARBA" id="ARBA00023136"/>
    </source>
</evidence>
<evidence type="ECO:0000256" key="11">
    <source>
        <dbReference type="ARBA" id="ARBA00037847"/>
    </source>
</evidence>
<keyword evidence="6" id="KW-0106">Calcium</keyword>
<evidence type="ECO:0000256" key="3">
    <source>
        <dbReference type="ARBA" id="ARBA00022692"/>
    </source>
</evidence>
<dbReference type="GO" id="GO:0016020">
    <property type="term" value="C:membrane"/>
    <property type="evidence" value="ECO:0007669"/>
    <property type="project" value="UniProtKB-SubCell"/>
</dbReference>
<evidence type="ECO:0000259" key="15">
    <source>
        <dbReference type="Pfam" id="PF25011"/>
    </source>
</evidence>
<keyword evidence="7 12" id="KW-1133">Transmembrane helix</keyword>
<dbReference type="InterPro" id="IPR018097">
    <property type="entry name" value="EGF_Ca-bd_CS"/>
</dbReference>
<feature type="transmembrane region" description="Helical" evidence="12">
    <location>
        <begin position="637"/>
        <end position="660"/>
    </location>
</feature>
<keyword evidence="4 13" id="KW-0732">Signal</keyword>
<evidence type="ECO:0000256" key="2">
    <source>
        <dbReference type="ARBA" id="ARBA00022536"/>
    </source>
</evidence>
<dbReference type="InterPro" id="IPR003137">
    <property type="entry name" value="PA_domain"/>
</dbReference>
<dbReference type="GO" id="GO:0012505">
    <property type="term" value="C:endomembrane system"/>
    <property type="evidence" value="ECO:0007669"/>
    <property type="project" value="UniProtKB-SubCell"/>
</dbReference>
<protein>
    <submittedName>
        <fullName evidence="16">Vacuolar sorting receptor</fullName>
    </submittedName>
</protein>
<evidence type="ECO:0000256" key="4">
    <source>
        <dbReference type="ARBA" id="ARBA00022729"/>
    </source>
</evidence>
<dbReference type="Gene3D" id="3.50.30.30">
    <property type="match status" value="1"/>
</dbReference>
<keyword evidence="5" id="KW-0677">Repeat</keyword>
<evidence type="ECO:0000256" key="13">
    <source>
        <dbReference type="SAM" id="SignalP"/>
    </source>
</evidence>
<reference evidence="16 17" key="1">
    <citation type="submission" date="2024-03" db="EMBL/GenBank/DDBJ databases">
        <title>Complete genome sequence of the green alga Chloropicon roscoffensis RCC1871.</title>
        <authorList>
            <person name="Lemieux C."/>
            <person name="Pombert J.-F."/>
            <person name="Otis C."/>
            <person name="Turmel M."/>
        </authorList>
    </citation>
    <scope>NUCLEOTIDE SEQUENCE [LARGE SCALE GENOMIC DNA]</scope>
    <source>
        <strain evidence="16 17">RCC1871</strain>
    </source>
</reference>
<dbReference type="InterPro" id="IPR046450">
    <property type="entry name" value="PA_dom_sf"/>
</dbReference>